<dbReference type="FunFam" id="3.40.50.300:FF:000277">
    <property type="entry name" value="ATP-dependent zinc metalloprotease FtsH"/>
    <property type="match status" value="1"/>
</dbReference>
<dbReference type="GO" id="GO:0016020">
    <property type="term" value="C:membrane"/>
    <property type="evidence" value="ECO:0007669"/>
    <property type="project" value="UniProtKB-SubCell"/>
</dbReference>
<dbReference type="AlphaFoldDB" id="F0YC90"/>
<keyword evidence="6 10" id="KW-0067">ATP-binding</keyword>
<dbReference type="GO" id="GO:0016887">
    <property type="term" value="F:ATP hydrolysis activity"/>
    <property type="evidence" value="ECO:0007669"/>
    <property type="project" value="InterPro"/>
</dbReference>
<dbReference type="Proteomes" id="UP000002729">
    <property type="component" value="Unassembled WGS sequence"/>
</dbReference>
<evidence type="ECO:0000256" key="7">
    <source>
        <dbReference type="ARBA" id="ARBA00022946"/>
    </source>
</evidence>
<dbReference type="eggNOG" id="KOG0731">
    <property type="taxonomic scope" value="Eukaryota"/>
</dbReference>
<evidence type="ECO:0000259" key="11">
    <source>
        <dbReference type="SMART" id="SM00382"/>
    </source>
</evidence>
<accession>F0YC90</accession>
<dbReference type="InterPro" id="IPR003959">
    <property type="entry name" value="ATPase_AAA_core"/>
</dbReference>
<keyword evidence="2" id="KW-0645">Protease</keyword>
<dbReference type="OrthoDB" id="1413014at2759"/>
<dbReference type="GeneID" id="20218350"/>
<dbReference type="InterPro" id="IPR027417">
    <property type="entry name" value="P-loop_NTPase"/>
</dbReference>
<keyword evidence="13" id="KW-1185">Reference proteome</keyword>
<evidence type="ECO:0000256" key="6">
    <source>
        <dbReference type="ARBA" id="ARBA00022840"/>
    </source>
</evidence>
<dbReference type="GO" id="GO:0006508">
    <property type="term" value="P:proteolysis"/>
    <property type="evidence" value="ECO:0007669"/>
    <property type="project" value="UniProtKB-KW"/>
</dbReference>
<keyword evidence="3" id="KW-0812">Transmembrane</keyword>
<name>F0YC90_AURAN</name>
<evidence type="ECO:0000256" key="3">
    <source>
        <dbReference type="ARBA" id="ARBA00022692"/>
    </source>
</evidence>
<evidence type="ECO:0000313" key="12">
    <source>
        <dbReference type="EMBL" id="EGB07254.1"/>
    </source>
</evidence>
<dbReference type="SMART" id="SM00382">
    <property type="entry name" value="AAA"/>
    <property type="match status" value="1"/>
</dbReference>
<feature type="domain" description="AAA+ ATPase" evidence="11">
    <location>
        <begin position="34"/>
        <end position="175"/>
    </location>
</feature>
<evidence type="ECO:0000256" key="9">
    <source>
        <dbReference type="ARBA" id="ARBA00023136"/>
    </source>
</evidence>
<proteinExistence type="inferred from homology"/>
<dbReference type="KEGG" id="aaf:AURANDRAFT_14060"/>
<comment type="similarity">
    <text evidence="10">Belongs to the AAA ATPase family.</text>
</comment>
<dbReference type="EMBL" id="GL833131">
    <property type="protein sequence ID" value="EGB07254.1"/>
    <property type="molecule type" value="Genomic_DNA"/>
</dbReference>
<dbReference type="PANTHER" id="PTHR23076">
    <property type="entry name" value="METALLOPROTEASE M41 FTSH"/>
    <property type="match status" value="1"/>
</dbReference>
<dbReference type="OMA" id="ARANDNM"/>
<dbReference type="InterPro" id="IPR003593">
    <property type="entry name" value="AAA+_ATPase"/>
</dbReference>
<dbReference type="PROSITE" id="PS00674">
    <property type="entry name" value="AAA"/>
    <property type="match status" value="1"/>
</dbReference>
<keyword evidence="7" id="KW-0809">Transit peptide</keyword>
<dbReference type="Gene3D" id="3.40.50.300">
    <property type="entry name" value="P-loop containing nucleotide triphosphate hydrolases"/>
    <property type="match status" value="1"/>
</dbReference>
<gene>
    <name evidence="12" type="ORF">AURANDRAFT_14060</name>
</gene>
<dbReference type="SUPFAM" id="SSF52540">
    <property type="entry name" value="P-loop containing nucleoside triphosphate hydrolases"/>
    <property type="match status" value="1"/>
</dbReference>
<reference evidence="12 13" key="1">
    <citation type="journal article" date="2011" name="Proc. Natl. Acad. Sci. U.S.A.">
        <title>Niche of harmful alga Aureococcus anophagefferens revealed through ecogenomics.</title>
        <authorList>
            <person name="Gobler C.J."/>
            <person name="Berry D.L."/>
            <person name="Dyhrman S.T."/>
            <person name="Wilhelm S.W."/>
            <person name="Salamov A."/>
            <person name="Lobanov A.V."/>
            <person name="Zhang Y."/>
            <person name="Collier J.L."/>
            <person name="Wurch L.L."/>
            <person name="Kustka A.B."/>
            <person name="Dill B.D."/>
            <person name="Shah M."/>
            <person name="VerBerkmoes N.C."/>
            <person name="Kuo A."/>
            <person name="Terry A."/>
            <person name="Pangilinan J."/>
            <person name="Lindquist E.A."/>
            <person name="Lucas S."/>
            <person name="Paulsen I.T."/>
            <person name="Hattenrath-Lehmann T.K."/>
            <person name="Talmage S.C."/>
            <person name="Walker E.A."/>
            <person name="Koch F."/>
            <person name="Burson A.M."/>
            <person name="Marcoval M.A."/>
            <person name="Tang Y.Z."/>
            <person name="Lecleir G.R."/>
            <person name="Coyne K.J."/>
            <person name="Berg G.M."/>
            <person name="Bertrand E.M."/>
            <person name="Saito M.A."/>
            <person name="Gladyshev V.N."/>
            <person name="Grigoriev I.V."/>
        </authorList>
    </citation>
    <scope>NUCLEOTIDE SEQUENCE [LARGE SCALE GENOMIC DNA]</scope>
    <source>
        <strain evidence="13">CCMP 1984</strain>
    </source>
</reference>
<dbReference type="Pfam" id="PF00004">
    <property type="entry name" value="AAA"/>
    <property type="match status" value="1"/>
</dbReference>
<evidence type="ECO:0000256" key="8">
    <source>
        <dbReference type="ARBA" id="ARBA00022989"/>
    </source>
</evidence>
<dbReference type="GO" id="GO:0005524">
    <property type="term" value="F:ATP binding"/>
    <property type="evidence" value="ECO:0007669"/>
    <property type="project" value="UniProtKB-KW"/>
</dbReference>
<organism evidence="13">
    <name type="scientific">Aureococcus anophagefferens</name>
    <name type="common">Harmful bloom alga</name>
    <dbReference type="NCBI Taxonomy" id="44056"/>
    <lineage>
        <taxon>Eukaryota</taxon>
        <taxon>Sar</taxon>
        <taxon>Stramenopiles</taxon>
        <taxon>Ochrophyta</taxon>
        <taxon>Pelagophyceae</taxon>
        <taxon>Pelagomonadales</taxon>
        <taxon>Pelagomonadaceae</taxon>
        <taxon>Aureococcus</taxon>
    </lineage>
</organism>
<keyword evidence="4 10" id="KW-0547">Nucleotide-binding</keyword>
<evidence type="ECO:0000256" key="1">
    <source>
        <dbReference type="ARBA" id="ARBA00004141"/>
    </source>
</evidence>
<dbReference type="GO" id="GO:0004176">
    <property type="term" value="F:ATP-dependent peptidase activity"/>
    <property type="evidence" value="ECO:0007669"/>
    <property type="project" value="TreeGrafter"/>
</dbReference>
<keyword evidence="8" id="KW-1133">Transmembrane helix</keyword>
<feature type="non-terminal residue" evidence="12">
    <location>
        <position position="221"/>
    </location>
</feature>
<dbReference type="PANTHER" id="PTHR23076:SF97">
    <property type="entry name" value="ATP-DEPENDENT ZINC METALLOPROTEASE YME1L1"/>
    <property type="match status" value="1"/>
</dbReference>
<feature type="non-terminal residue" evidence="12">
    <location>
        <position position="1"/>
    </location>
</feature>
<dbReference type="InParanoid" id="F0YC90"/>
<evidence type="ECO:0000256" key="10">
    <source>
        <dbReference type="RuleBase" id="RU003651"/>
    </source>
</evidence>
<evidence type="ECO:0000256" key="5">
    <source>
        <dbReference type="ARBA" id="ARBA00022801"/>
    </source>
</evidence>
<evidence type="ECO:0000256" key="4">
    <source>
        <dbReference type="ARBA" id="ARBA00022741"/>
    </source>
</evidence>
<dbReference type="Gene3D" id="1.10.8.60">
    <property type="match status" value="1"/>
</dbReference>
<keyword evidence="5" id="KW-0378">Hydrolase</keyword>
<evidence type="ECO:0000313" key="13">
    <source>
        <dbReference type="Proteomes" id="UP000002729"/>
    </source>
</evidence>
<keyword evidence="9" id="KW-0472">Membrane</keyword>
<comment type="subcellular location">
    <subcellularLocation>
        <location evidence="1">Membrane</location>
        <topology evidence="1">Multi-pass membrane protein</topology>
    </subcellularLocation>
</comment>
<dbReference type="RefSeq" id="XP_009037887.1">
    <property type="nucleotide sequence ID" value="XM_009039639.1"/>
</dbReference>
<evidence type="ECO:0000256" key="2">
    <source>
        <dbReference type="ARBA" id="ARBA00022670"/>
    </source>
</evidence>
<sequence>FAGVAGVDGARRELEEIVAVVQDPGRFRAMGAKCPRGVLLTGPSGTGKTLLARAVADEAQCAFLSCSASAFVELLVGRGAARVRDLFKRARSMAPCVVFIDEIDAIAKARGLLGQSDEREQTLNQILCELDGFDAKADDSELVILLAATNRPEILDAALVRPGRLDRCVTVPLPDEDGREAILRVHGATVRLDAAADLRAVARAATGFSGADLANAVNEAA</sequence>
<dbReference type="InterPro" id="IPR003960">
    <property type="entry name" value="ATPase_AAA_CS"/>
</dbReference>
<protein>
    <recommendedName>
        <fullName evidence="11">AAA+ ATPase domain-containing protein</fullName>
    </recommendedName>
</protein>